<feature type="non-terminal residue" evidence="1">
    <location>
        <position position="58"/>
    </location>
</feature>
<dbReference type="EMBL" id="CACTIH010009071">
    <property type="protein sequence ID" value="CAA3022544.1"/>
    <property type="molecule type" value="Genomic_DNA"/>
</dbReference>
<gene>
    <name evidence="1" type="ORF">OLEA9_A027971</name>
</gene>
<evidence type="ECO:0000313" key="1">
    <source>
        <dbReference type="EMBL" id="CAA3022544.1"/>
    </source>
</evidence>
<keyword evidence="2" id="KW-1185">Reference proteome</keyword>
<sequence>MEKKIEGLQCRTRHRAIRLSRELAGSLEIRRIKDDTEIERGGYCREVIVFRVRGIWIL</sequence>
<protein>
    <submittedName>
        <fullName evidence="1">Uncharacterized protein</fullName>
    </submittedName>
</protein>
<dbReference type="Gramene" id="OE9A027971T1">
    <property type="protein sequence ID" value="OE9A027971C1"/>
    <property type="gene ID" value="OE9A027971"/>
</dbReference>
<reference evidence="1 2" key="1">
    <citation type="submission" date="2019-12" db="EMBL/GenBank/DDBJ databases">
        <authorList>
            <person name="Alioto T."/>
            <person name="Alioto T."/>
            <person name="Gomez Garrido J."/>
        </authorList>
    </citation>
    <scope>NUCLEOTIDE SEQUENCE [LARGE SCALE GENOMIC DNA]</scope>
</reference>
<comment type="caution">
    <text evidence="1">The sequence shown here is derived from an EMBL/GenBank/DDBJ whole genome shotgun (WGS) entry which is preliminary data.</text>
</comment>
<organism evidence="1 2">
    <name type="scientific">Olea europaea subsp. europaea</name>
    <dbReference type="NCBI Taxonomy" id="158383"/>
    <lineage>
        <taxon>Eukaryota</taxon>
        <taxon>Viridiplantae</taxon>
        <taxon>Streptophyta</taxon>
        <taxon>Embryophyta</taxon>
        <taxon>Tracheophyta</taxon>
        <taxon>Spermatophyta</taxon>
        <taxon>Magnoliopsida</taxon>
        <taxon>eudicotyledons</taxon>
        <taxon>Gunneridae</taxon>
        <taxon>Pentapetalae</taxon>
        <taxon>asterids</taxon>
        <taxon>lamiids</taxon>
        <taxon>Lamiales</taxon>
        <taxon>Oleaceae</taxon>
        <taxon>Oleeae</taxon>
        <taxon>Olea</taxon>
    </lineage>
</organism>
<accession>A0A8S0UX52</accession>
<dbReference type="Proteomes" id="UP000594638">
    <property type="component" value="Unassembled WGS sequence"/>
</dbReference>
<dbReference type="AlphaFoldDB" id="A0A8S0UX52"/>
<evidence type="ECO:0000313" key="2">
    <source>
        <dbReference type="Proteomes" id="UP000594638"/>
    </source>
</evidence>
<proteinExistence type="predicted"/>
<name>A0A8S0UX52_OLEEU</name>